<dbReference type="Pfam" id="PF21084">
    <property type="entry name" value="WHD_DUF4423_like"/>
    <property type="match status" value="1"/>
</dbReference>
<evidence type="ECO:0000259" key="1">
    <source>
        <dbReference type="PROSITE" id="PS51664"/>
    </source>
</evidence>
<dbReference type="Gene3D" id="3.30.1330.230">
    <property type="match status" value="2"/>
</dbReference>
<dbReference type="PANTHER" id="PTHR37809">
    <property type="entry name" value="RIBOSOMAL PROTEIN S12 METHYLTHIOTRANSFERASE ACCESSORY FACTOR YCAO"/>
    <property type="match status" value="1"/>
</dbReference>
<sequence>MLNKPKFKPCFHIEDVESVGVFLLSESEYFVLNGHLYEQLAPLIDGEHSVEDMVNLLQGQASTAEIYYALMLMEKKGYIVENDNPMPSDMPSEVAAFWNFLNVDHTTATSRLQSTKVSVRSFGTVPTQPLIAILESLNIQVAEQGDIAVVLTDDYLQVGLDRFNQKALQSQRPWMLVKPVGKMIWIGPIFDPGKTGCWECLAQRLQANRPVEDFLRKHRQPNSISTAFPTSRSLLPSTLDTGLNLAATEIAKWIVQGDHPSLKGTLVTFDTISLQTKNHTLVKRPQCPACGNSDYLGDRDPMPVLLESRKKTFTADGGHRCVSPEKTFKQYEHHISPIIGAIRAITKVSKLNSDLTPNYVAGHNFASMLDSLYFLRKYLRGRSAGKGQTDAQAKASALGEAIERYSGVFQGDEIRRKGSYKTMADVAIHPNACMLFSDRQYQTRQDWNQTCPSFFQKVPEPFDEQREIEWTPIWSLTDKTFKYLPTAYCYYGYPKPSKPDCWADSNGTAAGNTKEEAILQGFMELVERDSVALWWYNRLKRPAVDLYSFNQPYFIALKEYYHSLNRELWVLDLTSDLGIPAFAALSRRIDQPVEDIIFAFGAHFDPKIGIMRSLTELNQMLPAVVSIAPDGSTKYNYSDQLAIDWWGMATLENQPYLVPDENTTPKLYTDYPQLSSDDLRDDVQTCVDIAAKQGMETLVLDQTRPDIGLNVVKVIVPGLRHFWKRWAPGRLYDVPVQMGQLPKSLNENQLNPFPIFF</sequence>
<name>A0A1D8U2T0_9CYAN</name>
<dbReference type="Gene3D" id="3.30.40.250">
    <property type="match status" value="1"/>
</dbReference>
<dbReference type="AlphaFoldDB" id="A0A1D8U2T0"/>
<evidence type="ECO:0000313" key="2">
    <source>
        <dbReference type="EMBL" id="AOX04016.1"/>
    </source>
</evidence>
<dbReference type="InterPro" id="IPR035985">
    <property type="entry name" value="Ubiquitin-activating_enz"/>
</dbReference>
<dbReference type="Gene3D" id="3.90.930.60">
    <property type="match status" value="1"/>
</dbReference>
<dbReference type="Gene3D" id="3.30.160.660">
    <property type="match status" value="1"/>
</dbReference>
<dbReference type="SUPFAM" id="SSF69572">
    <property type="entry name" value="Activating enzymes of the ubiquitin-like proteins"/>
    <property type="match status" value="1"/>
</dbReference>
<dbReference type="STRING" id="1458985.BJP34_35410"/>
<reference evidence="3" key="1">
    <citation type="submission" date="2016-10" db="EMBL/GenBank/DDBJ databases">
        <title>Comparative genomics uncovers the prolific and rare metabolic potential of the cyanobacterial genus Moorea.</title>
        <authorList>
            <person name="Leao T."/>
            <person name="Castelao G."/>
            <person name="Korobeynikov A."/>
            <person name="Monroe E.A."/>
            <person name="Podell S."/>
            <person name="Glukhov E."/>
            <person name="Allen E."/>
            <person name="Gerwick W.H."/>
            <person name="Gerwick L."/>
        </authorList>
    </citation>
    <scope>NUCLEOTIDE SEQUENCE [LARGE SCALE GENOMIC DNA]</scope>
    <source>
        <strain evidence="3">PAL-8-15-08-1</strain>
    </source>
</reference>
<dbReference type="GO" id="GO:0008641">
    <property type="term" value="F:ubiquitin-like modifier activating enzyme activity"/>
    <property type="evidence" value="ECO:0007669"/>
    <property type="project" value="InterPro"/>
</dbReference>
<dbReference type="InterPro" id="IPR003776">
    <property type="entry name" value="YcaO-like_dom"/>
</dbReference>
<proteinExistence type="predicted"/>
<dbReference type="KEGG" id="mpro:BJP34_35410"/>
<protein>
    <submittedName>
        <fullName evidence="2">Adenylate cyclase</fullName>
    </submittedName>
</protein>
<dbReference type="NCBIfam" id="TIGR00702">
    <property type="entry name" value="YcaO-type kinase domain"/>
    <property type="match status" value="1"/>
</dbReference>
<dbReference type="NCBIfam" id="TIGR03604">
    <property type="entry name" value="TOMM_cyclo_SagD"/>
    <property type="match status" value="1"/>
</dbReference>
<dbReference type="RefSeq" id="WP_070396381.1">
    <property type="nucleotide sequence ID" value="NZ_CP017599.1"/>
</dbReference>
<evidence type="ECO:0000313" key="3">
    <source>
        <dbReference type="Proteomes" id="UP000177870"/>
    </source>
</evidence>
<dbReference type="InterPro" id="IPR027624">
    <property type="entry name" value="TOMM_cyclo_SagD"/>
</dbReference>
<dbReference type="Proteomes" id="UP000177870">
    <property type="component" value="Chromosome"/>
</dbReference>
<accession>A0A1D8U2T0</accession>
<dbReference type="PANTHER" id="PTHR37809:SF1">
    <property type="entry name" value="RIBOSOMAL PROTEIN S12 METHYLTHIOTRANSFERASE ACCESSORY FACTOR YCAO"/>
    <property type="match status" value="1"/>
</dbReference>
<organism evidence="2 3">
    <name type="scientific">Moorena producens PAL-8-15-08-1</name>
    <dbReference type="NCBI Taxonomy" id="1458985"/>
    <lineage>
        <taxon>Bacteria</taxon>
        <taxon>Bacillati</taxon>
        <taxon>Cyanobacteriota</taxon>
        <taxon>Cyanophyceae</taxon>
        <taxon>Coleofasciculales</taxon>
        <taxon>Coleofasciculaceae</taxon>
        <taxon>Moorena</taxon>
    </lineage>
</organism>
<dbReference type="EMBL" id="CP017599">
    <property type="protein sequence ID" value="AOX04016.1"/>
    <property type="molecule type" value="Genomic_DNA"/>
</dbReference>
<feature type="domain" description="YcaO" evidence="1">
    <location>
        <begin position="385"/>
        <end position="757"/>
    </location>
</feature>
<dbReference type="InterPro" id="IPR049274">
    <property type="entry name" value="LynD/TruD_wHTH-like"/>
</dbReference>
<dbReference type="PROSITE" id="PS51664">
    <property type="entry name" value="YCAO"/>
    <property type="match status" value="1"/>
</dbReference>
<dbReference type="Pfam" id="PF02624">
    <property type="entry name" value="YcaO"/>
    <property type="match status" value="1"/>
</dbReference>
<dbReference type="OrthoDB" id="2379922at2"/>
<dbReference type="NCBIfam" id="TIGR03882">
    <property type="entry name" value="cyclo_dehyd_2"/>
    <property type="match status" value="1"/>
</dbReference>
<gene>
    <name evidence="2" type="ORF">BJP34_35410</name>
</gene>
<dbReference type="Gene3D" id="3.40.50.720">
    <property type="entry name" value="NAD(P)-binding Rossmann-like Domain"/>
    <property type="match status" value="1"/>
</dbReference>
<dbReference type="InterPro" id="IPR022291">
    <property type="entry name" value="Bacteriocin_synth_cyclodeHase"/>
</dbReference>